<dbReference type="Proteomes" id="UP000003824">
    <property type="component" value="Unassembled WGS sequence"/>
</dbReference>
<name>D5ZQ81_STRV1</name>
<organism evidence="2 3">
    <name type="scientific">Streptomyces viridosporus (strain ATCC 14672 / DSM 40746 / JCM 4963 / KCTC 9882 / NRRL B-12104 / FH 1290)</name>
    <name type="common">Streptomyces ghanaensis</name>
    <dbReference type="NCBI Taxonomy" id="566461"/>
    <lineage>
        <taxon>Bacteria</taxon>
        <taxon>Bacillati</taxon>
        <taxon>Actinomycetota</taxon>
        <taxon>Actinomycetes</taxon>
        <taxon>Kitasatosporales</taxon>
        <taxon>Streptomycetaceae</taxon>
        <taxon>Streptomyces</taxon>
    </lineage>
</organism>
<gene>
    <name evidence="2" type="ORF">SSFG_07558</name>
</gene>
<sequence length="205" mass="22097">MSNQSTVNDGGRLQPLTGGRTPAPVYEMLPISTDAARAEATALAEDRARLLAGQGIDVSVDRTRDLLQDPGALGLYEDGILVGALVLRTDPDTRHWGADGRDPGLLAYLDPATVGSDQVGRLLTLWLADHAASNRLMWVWCEVPCKPGPVNEANQWLLKFLRDLGWETPSSAGLSPTGERVVRLRLRAEARPALSAAISVPWASR</sequence>
<reference evidence="3" key="1">
    <citation type="submission" date="2008-12" db="EMBL/GenBank/DDBJ databases">
        <title>Annotation of Streptomyces ghanaensis ATCC 14672.</title>
        <authorList>
            <consortium name="The Broad Institute Genome Sequencing Platform"/>
            <consortium name="Broad Institute Microbial Sequencing Center"/>
            <person name="Fischbach M."/>
            <person name="Ward D."/>
            <person name="Young S."/>
            <person name="Kodira C.D."/>
            <person name="Zeng Q."/>
            <person name="Koehrsen M."/>
            <person name="Godfrey P."/>
            <person name="Alvarado L."/>
            <person name="Berlin A.M."/>
            <person name="Borenstein D."/>
            <person name="Chen Z."/>
            <person name="Engels R."/>
            <person name="Freedman E."/>
            <person name="Gellesch M."/>
            <person name="Goldberg J."/>
            <person name="Griggs A."/>
            <person name="Gujja S."/>
            <person name="Heiman D.I."/>
            <person name="Hepburn T.A."/>
            <person name="Howarth C."/>
            <person name="Jen D."/>
            <person name="Larson L."/>
            <person name="Lewis B."/>
            <person name="Mehta T."/>
            <person name="Park D."/>
            <person name="Pearson M."/>
            <person name="Roberts A."/>
            <person name="Saif S."/>
            <person name="Shea T.D."/>
            <person name="Shenoy N."/>
            <person name="Sisk P."/>
            <person name="Stolte C."/>
            <person name="Sykes S.N."/>
            <person name="Walk T."/>
            <person name="White J."/>
            <person name="Yandava C."/>
            <person name="Straight P."/>
            <person name="Clardy J."/>
            <person name="Hung D."/>
            <person name="Kolter R."/>
            <person name="Mekalanos J."/>
            <person name="Walker S."/>
            <person name="Walsh C.T."/>
            <person name="Wieland B.L.C."/>
            <person name="Ilzarbe M."/>
            <person name="Galagan J."/>
            <person name="Nusbaum C."/>
            <person name="Birren B."/>
        </authorList>
    </citation>
    <scope>NUCLEOTIDE SEQUENCE [LARGE SCALE GENOMIC DNA]</scope>
    <source>
        <strain evidence="3">ATCC 14672 / DSM 40746 / JCM 4963 / KCTC 9882 / NRRL B-12104 / FH 1290</strain>
    </source>
</reference>
<dbReference type="RefSeq" id="WP_004993807.1">
    <property type="nucleotide sequence ID" value="NZ_DS999641.1"/>
</dbReference>
<accession>D5ZQ81</accession>
<evidence type="ECO:0000313" key="2">
    <source>
        <dbReference type="EMBL" id="EFE72323.2"/>
    </source>
</evidence>
<feature type="region of interest" description="Disordered" evidence="1">
    <location>
        <begin position="1"/>
        <end position="21"/>
    </location>
</feature>
<dbReference type="InterPro" id="IPR016181">
    <property type="entry name" value="Acyl_CoA_acyltransferase"/>
</dbReference>
<evidence type="ECO:0000256" key="1">
    <source>
        <dbReference type="SAM" id="MobiDB-lite"/>
    </source>
</evidence>
<dbReference type="Gene3D" id="3.40.630.30">
    <property type="match status" value="1"/>
</dbReference>
<dbReference type="SUPFAM" id="SSF55729">
    <property type="entry name" value="Acyl-CoA N-acyltransferases (Nat)"/>
    <property type="match status" value="1"/>
</dbReference>
<proteinExistence type="predicted"/>
<dbReference type="AlphaFoldDB" id="D5ZQ81"/>
<dbReference type="EMBL" id="DS999641">
    <property type="protein sequence ID" value="EFE72323.2"/>
    <property type="molecule type" value="Genomic_DNA"/>
</dbReference>
<evidence type="ECO:0000313" key="3">
    <source>
        <dbReference type="Proteomes" id="UP000003824"/>
    </source>
</evidence>
<protein>
    <submittedName>
        <fullName evidence="2">Predicted protein</fullName>
    </submittedName>
</protein>
<dbReference type="eggNOG" id="ENOG5031D2P">
    <property type="taxonomic scope" value="Bacteria"/>
</dbReference>